<dbReference type="PANTHER" id="PTHR42951:SF20">
    <property type="entry name" value="BETA LACTAMASE"/>
    <property type="match status" value="1"/>
</dbReference>
<dbReference type="Proteomes" id="UP000064243">
    <property type="component" value="Unassembled WGS sequence"/>
</dbReference>
<dbReference type="EMBL" id="LDUG01000025">
    <property type="protein sequence ID" value="KVW95631.1"/>
    <property type="molecule type" value="Genomic_DNA"/>
</dbReference>
<dbReference type="Gene3D" id="3.60.15.10">
    <property type="entry name" value="Ribonuclease Z/Hydroxyacylglutathione hydrolase-like"/>
    <property type="match status" value="1"/>
</dbReference>
<protein>
    <submittedName>
        <fullName evidence="2">Beta-lactamase</fullName>
    </submittedName>
</protein>
<dbReference type="InterPro" id="IPR050855">
    <property type="entry name" value="NDM-1-like"/>
</dbReference>
<dbReference type="InterPro" id="IPR001279">
    <property type="entry name" value="Metallo-B-lactamas"/>
</dbReference>
<keyword evidence="3" id="KW-1185">Reference proteome</keyword>
<proteinExistence type="predicted"/>
<dbReference type="PANTHER" id="PTHR42951">
    <property type="entry name" value="METALLO-BETA-LACTAMASE DOMAIN-CONTAINING"/>
    <property type="match status" value="1"/>
</dbReference>
<sequence length="320" mass="35250">MAASAATPVETPYAAVSLPFALHQVPGAPVYYIEGLSGVPDSVNEGHTSNAGFVVTEAGVVVFDTLGTPALGYRMLQRIREVTDKPVKCIVVSHYHADHIYGLQAFKEHGGAPTVLAQRGTLGYAGGTADSQGEDAARRLEQRRQALFPWVDEKTFIVAPDQVFDQEMRFELGGVQFEIRHLGPAHAPGDSIMLVKNYGVLFGGDVLYGGRVPFLDSPETDIERWLAGLDYIAGLKDEVRYIIPGHGTMSEDAGQVVEATRDYILYVREAMGRAVRDFVPFDEAYRNTDWSRYEKLPAFDGSNRGNAYRIYLDEEARSLK</sequence>
<evidence type="ECO:0000313" key="3">
    <source>
        <dbReference type="Proteomes" id="UP000064243"/>
    </source>
</evidence>
<gene>
    <name evidence="2" type="ORF">ABW22_10270</name>
</gene>
<dbReference type="SMART" id="SM00849">
    <property type="entry name" value="Lactamase_B"/>
    <property type="match status" value="1"/>
</dbReference>
<dbReference type="PATRIC" id="fig|36861.3.peg.1718"/>
<organism evidence="2 3">
    <name type="scientific">Thiobacillus denitrificans</name>
    <dbReference type="NCBI Taxonomy" id="36861"/>
    <lineage>
        <taxon>Bacteria</taxon>
        <taxon>Pseudomonadati</taxon>
        <taxon>Pseudomonadota</taxon>
        <taxon>Betaproteobacteria</taxon>
        <taxon>Nitrosomonadales</taxon>
        <taxon>Thiobacillaceae</taxon>
        <taxon>Thiobacillus</taxon>
    </lineage>
</organism>
<name>A0A106BNE3_THIDE</name>
<dbReference type="OrthoDB" id="1273797at2"/>
<evidence type="ECO:0000259" key="1">
    <source>
        <dbReference type="SMART" id="SM00849"/>
    </source>
</evidence>
<dbReference type="InterPro" id="IPR036866">
    <property type="entry name" value="RibonucZ/Hydroxyglut_hydro"/>
</dbReference>
<feature type="domain" description="Metallo-beta-lactamase" evidence="1">
    <location>
        <begin position="48"/>
        <end position="246"/>
    </location>
</feature>
<reference evidence="2 3" key="1">
    <citation type="journal article" date="2015" name="Appl. Environ. Microbiol.">
        <title>Aerobic and Anaerobic Thiosulfate Oxidation by a Cold-Adapted, Subglacial Chemoautotroph.</title>
        <authorList>
            <person name="Harrold Z.R."/>
            <person name="Skidmore M.L."/>
            <person name="Hamilton T.L."/>
            <person name="Desch L."/>
            <person name="Amada K."/>
            <person name="van Gelder W."/>
            <person name="Glover K."/>
            <person name="Roden E.E."/>
            <person name="Boyd E.S."/>
        </authorList>
    </citation>
    <scope>NUCLEOTIDE SEQUENCE [LARGE SCALE GENOMIC DNA]</scope>
    <source>
        <strain evidence="2 3">RG</strain>
    </source>
</reference>
<dbReference type="SUPFAM" id="SSF56281">
    <property type="entry name" value="Metallo-hydrolase/oxidoreductase"/>
    <property type="match status" value="1"/>
</dbReference>
<comment type="caution">
    <text evidence="2">The sequence shown here is derived from an EMBL/GenBank/DDBJ whole genome shotgun (WGS) entry which is preliminary data.</text>
</comment>
<accession>A0A106BNE3</accession>
<dbReference type="CDD" id="cd16282">
    <property type="entry name" value="metallo-hydrolase-like_MBL-fold"/>
    <property type="match status" value="1"/>
</dbReference>
<dbReference type="AlphaFoldDB" id="A0A106BNE3"/>
<evidence type="ECO:0000313" key="2">
    <source>
        <dbReference type="EMBL" id="KVW95631.1"/>
    </source>
</evidence>
<dbReference type="Pfam" id="PF00753">
    <property type="entry name" value="Lactamase_B"/>
    <property type="match status" value="1"/>
</dbReference>